<organism evidence="7 8">
    <name type="scientific">Amycolatopsis mediterranei (strain U-32)</name>
    <dbReference type="NCBI Taxonomy" id="749927"/>
    <lineage>
        <taxon>Bacteria</taxon>
        <taxon>Bacillati</taxon>
        <taxon>Actinomycetota</taxon>
        <taxon>Actinomycetes</taxon>
        <taxon>Pseudonocardiales</taxon>
        <taxon>Pseudonocardiaceae</taxon>
        <taxon>Amycolatopsis</taxon>
    </lineage>
</organism>
<dbReference type="GO" id="GO:0015171">
    <property type="term" value="F:amino acid transmembrane transporter activity"/>
    <property type="evidence" value="ECO:0007669"/>
    <property type="project" value="TreeGrafter"/>
</dbReference>
<evidence type="ECO:0000256" key="5">
    <source>
        <dbReference type="ARBA" id="ARBA00023136"/>
    </source>
</evidence>
<sequence>MWVFIAAALVIIIIPGPDQALITRQALVRGKGSGFMTTLGGATGLSVHAAAASLGLTAILVASPIAFTVLKIVGAIYLVWMGVQTVRIARKAAASQPTGEPTDRKPLRCLRKGFLTNALNPKLAVFFLTFLPQFLPTDGPVLGKALTYCGVFAALYLTWFSLYVFTVDRIGAVLRRPKVRSGIEYSTGVLLLGFGVGLAIQGIP</sequence>
<evidence type="ECO:0000256" key="2">
    <source>
        <dbReference type="ARBA" id="ARBA00022475"/>
    </source>
</evidence>
<keyword evidence="4 6" id="KW-1133">Transmembrane helix</keyword>
<dbReference type="GO" id="GO:0005886">
    <property type="term" value="C:plasma membrane"/>
    <property type="evidence" value="ECO:0007669"/>
    <property type="project" value="UniProtKB-SubCell"/>
</dbReference>
<feature type="transmembrane region" description="Helical" evidence="6">
    <location>
        <begin position="54"/>
        <end position="80"/>
    </location>
</feature>
<feature type="transmembrane region" description="Helical" evidence="6">
    <location>
        <begin position="114"/>
        <end position="133"/>
    </location>
</feature>
<dbReference type="KEGG" id="amd:AMED_8297"/>
<dbReference type="PANTHER" id="PTHR30086">
    <property type="entry name" value="ARGININE EXPORTER PROTEIN ARGO"/>
    <property type="match status" value="1"/>
</dbReference>
<dbReference type="Pfam" id="PF01810">
    <property type="entry name" value="LysE"/>
    <property type="match status" value="1"/>
</dbReference>
<comment type="subcellular location">
    <subcellularLocation>
        <location evidence="1">Cell membrane</location>
        <topology evidence="1">Multi-pass membrane protein</topology>
    </subcellularLocation>
</comment>
<keyword evidence="5 6" id="KW-0472">Membrane</keyword>
<dbReference type="Proteomes" id="UP000000328">
    <property type="component" value="Chromosome"/>
</dbReference>
<proteinExistence type="predicted"/>
<evidence type="ECO:0000313" key="7">
    <source>
        <dbReference type="EMBL" id="ADJ49995.1"/>
    </source>
</evidence>
<dbReference type="OrthoDB" id="5185770at2"/>
<feature type="transmembrane region" description="Helical" evidence="6">
    <location>
        <begin position="145"/>
        <end position="165"/>
    </location>
</feature>
<feature type="transmembrane region" description="Helical" evidence="6">
    <location>
        <begin position="185"/>
        <end position="203"/>
    </location>
</feature>
<dbReference type="EMBL" id="CP002000">
    <property type="protein sequence ID" value="ADJ49995.1"/>
    <property type="molecule type" value="Genomic_DNA"/>
</dbReference>
<evidence type="ECO:0000313" key="8">
    <source>
        <dbReference type="Proteomes" id="UP000000328"/>
    </source>
</evidence>
<evidence type="ECO:0000256" key="1">
    <source>
        <dbReference type="ARBA" id="ARBA00004651"/>
    </source>
</evidence>
<keyword evidence="2" id="KW-1003">Cell membrane</keyword>
<dbReference type="InterPro" id="IPR001123">
    <property type="entry name" value="LeuE-type"/>
</dbReference>
<dbReference type="PANTHER" id="PTHR30086:SF20">
    <property type="entry name" value="ARGININE EXPORTER PROTEIN ARGO-RELATED"/>
    <property type="match status" value="1"/>
</dbReference>
<dbReference type="eggNOG" id="COG1280">
    <property type="taxonomic scope" value="Bacteria"/>
</dbReference>
<dbReference type="RefSeq" id="WP_013230026.1">
    <property type="nucleotide sequence ID" value="NC_014318.1"/>
</dbReference>
<reference evidence="7 8" key="1">
    <citation type="journal article" date="2010" name="Cell Res.">
        <title>Complete genome sequence of the rifamycin SV-producing Amycolatopsis mediterranei U32 revealed its genetic characteristics in phylogeny and metabolism.</title>
        <authorList>
            <person name="Zhao W."/>
            <person name="Zhong Y."/>
            <person name="Yuan H."/>
            <person name="Wang J."/>
            <person name="Zheng H."/>
            <person name="Wang Y."/>
            <person name="Cen X."/>
            <person name="Xu F."/>
            <person name="Bai J."/>
            <person name="Han X."/>
            <person name="Lu G."/>
            <person name="Zhu Y."/>
            <person name="Shao Z."/>
            <person name="Yan H."/>
            <person name="Li C."/>
            <person name="Peng N."/>
            <person name="Zhang Z."/>
            <person name="Zhang Y."/>
            <person name="Lin W."/>
            <person name="Fan Y."/>
            <person name="Qin Z."/>
            <person name="Hu Y."/>
            <person name="Zhu B."/>
            <person name="Wang S."/>
            <person name="Ding X."/>
            <person name="Zhao G.P."/>
        </authorList>
    </citation>
    <scope>NUCLEOTIDE SEQUENCE [LARGE SCALE GENOMIC DNA]</scope>
    <source>
        <strain evidence="8">U-32</strain>
    </source>
</reference>
<dbReference type="GeneID" id="92875908"/>
<evidence type="ECO:0000256" key="6">
    <source>
        <dbReference type="SAM" id="Phobius"/>
    </source>
</evidence>
<accession>A0A0H3DGG1</accession>
<evidence type="ECO:0000256" key="4">
    <source>
        <dbReference type="ARBA" id="ARBA00022989"/>
    </source>
</evidence>
<dbReference type="AlphaFoldDB" id="A0A0H3DGG1"/>
<dbReference type="HOGENOM" id="CLU_079569_3_0_11"/>
<protein>
    <submittedName>
        <fullName evidence="7">Lysine exporter protein LysE/YggA</fullName>
    </submittedName>
</protein>
<gene>
    <name evidence="7" type="ordered locus">AMED_8297</name>
</gene>
<name>A0A0H3DGG1_AMYMU</name>
<dbReference type="PATRIC" id="fig|749927.5.peg.8619"/>
<dbReference type="PIRSF" id="PIRSF006324">
    <property type="entry name" value="LeuE"/>
    <property type="match status" value="1"/>
</dbReference>
<keyword evidence="3 6" id="KW-0812">Transmembrane</keyword>
<evidence type="ECO:0000256" key="3">
    <source>
        <dbReference type="ARBA" id="ARBA00022692"/>
    </source>
</evidence>